<dbReference type="PANTHER" id="PTHR32108">
    <property type="entry name" value="DNA-DIRECTED RNA POLYMERASE SUBUNIT ALPHA"/>
    <property type="match status" value="1"/>
</dbReference>
<accession>A0AAQ3MTQ3</accession>
<dbReference type="InterPro" id="IPR046796">
    <property type="entry name" value="Transposase_32_dom"/>
</dbReference>
<keyword evidence="4" id="KW-1185">Reference proteome</keyword>
<dbReference type="AlphaFoldDB" id="A0AAQ3MTQ3"/>
<organism evidence="3 4">
    <name type="scientific">Vigna mungo</name>
    <name type="common">Black gram</name>
    <name type="synonym">Phaseolus mungo</name>
    <dbReference type="NCBI Taxonomy" id="3915"/>
    <lineage>
        <taxon>Eukaryota</taxon>
        <taxon>Viridiplantae</taxon>
        <taxon>Streptophyta</taxon>
        <taxon>Embryophyta</taxon>
        <taxon>Tracheophyta</taxon>
        <taxon>Spermatophyta</taxon>
        <taxon>Magnoliopsida</taxon>
        <taxon>eudicotyledons</taxon>
        <taxon>Gunneridae</taxon>
        <taxon>Pentapetalae</taxon>
        <taxon>rosids</taxon>
        <taxon>fabids</taxon>
        <taxon>Fabales</taxon>
        <taxon>Fabaceae</taxon>
        <taxon>Papilionoideae</taxon>
        <taxon>50 kb inversion clade</taxon>
        <taxon>NPAAA clade</taxon>
        <taxon>indigoferoid/millettioid clade</taxon>
        <taxon>Phaseoleae</taxon>
        <taxon>Vigna</taxon>
    </lineage>
</organism>
<feature type="compositionally biased region" description="Acidic residues" evidence="1">
    <location>
        <begin position="443"/>
        <end position="464"/>
    </location>
</feature>
<proteinExistence type="predicted"/>
<name>A0AAQ3MTQ3_VIGMU</name>
<reference evidence="3 4" key="1">
    <citation type="journal article" date="2023" name="Life. Sci Alliance">
        <title>Evolutionary insights into 3D genome organization and epigenetic landscape of Vigna mungo.</title>
        <authorList>
            <person name="Junaid A."/>
            <person name="Singh B."/>
            <person name="Bhatia S."/>
        </authorList>
    </citation>
    <scope>NUCLEOTIDE SEQUENCE [LARGE SCALE GENOMIC DNA]</scope>
    <source>
        <strain evidence="3">Urdbean</strain>
    </source>
</reference>
<sequence length="510" mass="57282">MSAWISLLELLMHSTSHKKFLMKILSEAHMEQGISLNKIVGNIVSNNYLTFTDDEIPTEGRRHNKALHVSVKCLDHVIAGVLVDNGSSLNVMPKATLEKLPCDGMHMKSSSMIVRAFDGSKREVMGAVLPSWISSRPIVLYWAWIHSAGVVPSTLHQKLKYVMGDKFVIVLGEEDLLVSGLLSHRDTVTLKPGEVPVSNEEINRREWNRLGTYPAPTNIVVEREFYANAKHISNDDIPFLSYVRELGTTTCEYAQLLVEEVDYEAIERVLCRPRGTFRGNKQGQPIHLIRSNLTVVSQMWMTLIFSNISPSSHREVICYFCTSMSRALILYSIVARKTLNLGTLIAEEIRQCAHAYCDPNDNGPVAPPPPLPSRQRAQPKPSFDLLPYLASIHRDQLATSRMLRELTYAMPELNMMMSAAEFDEYVACPGDQSHSTREGGATVDDDTNEKEEEEEDNDYEESDDNISKGEFWNSAVELPLGYRLSGDDTDVANLILLAAFQRAERSTTTF</sequence>
<protein>
    <recommendedName>
        <fullName evidence="2">Putative plant transposon protein domain-containing protein</fullName>
    </recommendedName>
</protein>
<dbReference type="Pfam" id="PF20167">
    <property type="entry name" value="Transposase_32"/>
    <property type="match status" value="1"/>
</dbReference>
<dbReference type="PANTHER" id="PTHR32108:SF9">
    <property type="entry name" value="REVERSE TRANSCRIPTASE RNASE H-LIKE DOMAIN-CONTAINING PROTEIN"/>
    <property type="match status" value="1"/>
</dbReference>
<evidence type="ECO:0000256" key="1">
    <source>
        <dbReference type="SAM" id="MobiDB-lite"/>
    </source>
</evidence>
<evidence type="ECO:0000313" key="3">
    <source>
        <dbReference type="EMBL" id="WVY97434.1"/>
    </source>
</evidence>
<evidence type="ECO:0000259" key="2">
    <source>
        <dbReference type="Pfam" id="PF20167"/>
    </source>
</evidence>
<feature type="domain" description="Putative plant transposon protein" evidence="2">
    <location>
        <begin position="204"/>
        <end position="355"/>
    </location>
</feature>
<dbReference type="EMBL" id="CP144692">
    <property type="protein sequence ID" value="WVY97434.1"/>
    <property type="molecule type" value="Genomic_DNA"/>
</dbReference>
<gene>
    <name evidence="3" type="ORF">V8G54_029585</name>
</gene>
<evidence type="ECO:0000313" key="4">
    <source>
        <dbReference type="Proteomes" id="UP001374535"/>
    </source>
</evidence>
<feature type="region of interest" description="Disordered" evidence="1">
    <location>
        <begin position="429"/>
        <end position="470"/>
    </location>
</feature>
<dbReference type="Proteomes" id="UP001374535">
    <property type="component" value="Chromosome 9"/>
</dbReference>